<evidence type="ECO:0000313" key="10">
    <source>
        <dbReference type="Proteomes" id="UP001549749"/>
    </source>
</evidence>
<comment type="caution">
    <text evidence="9">The sequence shown here is derived from an EMBL/GenBank/DDBJ whole genome shotgun (WGS) entry which is preliminary data.</text>
</comment>
<feature type="signal peptide" evidence="7">
    <location>
        <begin position="1"/>
        <end position="22"/>
    </location>
</feature>
<keyword evidence="6" id="KW-0175">Coiled coil</keyword>
<dbReference type="InterPro" id="IPR036852">
    <property type="entry name" value="Peptidase_S8/S53_dom_sf"/>
</dbReference>
<dbReference type="PANTHER" id="PTHR43399">
    <property type="entry name" value="SUBTILISIN-RELATED"/>
    <property type="match status" value="1"/>
</dbReference>
<dbReference type="InterPro" id="IPR015500">
    <property type="entry name" value="Peptidase_S8_subtilisin-rel"/>
</dbReference>
<evidence type="ECO:0000256" key="3">
    <source>
        <dbReference type="ARBA" id="ARBA00022801"/>
    </source>
</evidence>
<keyword evidence="10" id="KW-1185">Reference proteome</keyword>
<dbReference type="PANTHER" id="PTHR43399:SF4">
    <property type="entry name" value="CELL WALL-ASSOCIATED PROTEASE"/>
    <property type="match status" value="1"/>
</dbReference>
<dbReference type="PROSITE" id="PS00138">
    <property type="entry name" value="SUBTILASE_SER"/>
    <property type="match status" value="1"/>
</dbReference>
<dbReference type="SUPFAM" id="SSF52743">
    <property type="entry name" value="Subtilisin-like"/>
    <property type="match status" value="1"/>
</dbReference>
<dbReference type="PRINTS" id="PR00723">
    <property type="entry name" value="SUBTILISIN"/>
</dbReference>
<feature type="coiled-coil region" evidence="6">
    <location>
        <begin position="156"/>
        <end position="186"/>
    </location>
</feature>
<evidence type="ECO:0000256" key="2">
    <source>
        <dbReference type="ARBA" id="ARBA00022670"/>
    </source>
</evidence>
<evidence type="ECO:0000313" key="9">
    <source>
        <dbReference type="EMBL" id="MET7000119.1"/>
    </source>
</evidence>
<accession>A0ABV2TAS1</accession>
<evidence type="ECO:0000256" key="7">
    <source>
        <dbReference type="SAM" id="SignalP"/>
    </source>
</evidence>
<feature type="active site" description="Charge relay system" evidence="5">
    <location>
        <position position="279"/>
    </location>
</feature>
<sequence>MKRQNIILFYLVALLLHGGCQAPENPDWQHLDPQKDGVLGISTTRTYHELLKNRQPTAVIVAVLDGGTDTGHDDLMAVRWINEKEIPGNGLDDDGNGYIDDRYGWNFVGVPDSSLKFDNTALTRLVRQGKKRFGQLTAQTVPIRDRASFDAYQVQLTAFEKARRKAREQLEQLQQLKTCLDKMVQQLGKTAPTLQDFRDFLPHNDQENQVRSLANAKMKRKTYAEFYQEDILERLQQLQQQLAYHYNLEFVPHGAIDSTDNSTALWTGNPDVKGPDAMHGTHVAGIIGASRDNAAGIQGIAGHVRLMPVRCIPNGDERDEDVARAIRYAVDNGAKVINMSFGKYYTSNKSLVDDAVRYAMAHDVLLIHAAGNDGCDLDKQPHYPNPFYSDGDKAAAWITVGASDQTDDETLKAPFSNYGLTQVDVFAPGVRIRSTVPDGGYKRLDGTSMAAPVVAGLAATIRSYYPALTARQVREIILKSAVKYQGLTGRCVTGGIVNAYTAIQLAEQYKR</sequence>
<dbReference type="PROSITE" id="PS51892">
    <property type="entry name" value="SUBTILASE"/>
    <property type="match status" value="1"/>
</dbReference>
<dbReference type="Pfam" id="PF00082">
    <property type="entry name" value="Peptidase_S8"/>
    <property type="match status" value="1"/>
</dbReference>
<feature type="domain" description="Peptidase S8/S53" evidence="8">
    <location>
        <begin position="58"/>
        <end position="489"/>
    </location>
</feature>
<dbReference type="InterPro" id="IPR051048">
    <property type="entry name" value="Peptidase_S8/S53_subtilisin"/>
</dbReference>
<comment type="similarity">
    <text evidence="1 5">Belongs to the peptidase S8 family.</text>
</comment>
<feature type="chain" id="PRO_5046829143" evidence="7">
    <location>
        <begin position="23"/>
        <end position="511"/>
    </location>
</feature>
<dbReference type="EC" id="3.4.-.-" evidence="9"/>
<evidence type="ECO:0000256" key="5">
    <source>
        <dbReference type="PROSITE-ProRule" id="PRU01240"/>
    </source>
</evidence>
<evidence type="ECO:0000256" key="1">
    <source>
        <dbReference type="ARBA" id="ARBA00011073"/>
    </source>
</evidence>
<dbReference type="InterPro" id="IPR034080">
    <property type="entry name" value="Protease_P7-like_dom"/>
</dbReference>
<dbReference type="Gene3D" id="3.40.50.200">
    <property type="entry name" value="Peptidase S8/S53 domain"/>
    <property type="match status" value="2"/>
</dbReference>
<dbReference type="InterPro" id="IPR022398">
    <property type="entry name" value="Peptidase_S8_His-AS"/>
</dbReference>
<dbReference type="Proteomes" id="UP001549749">
    <property type="component" value="Unassembled WGS sequence"/>
</dbReference>
<organism evidence="9 10">
    <name type="scientific">Chitinophaga defluvii</name>
    <dbReference type="NCBI Taxonomy" id="3163343"/>
    <lineage>
        <taxon>Bacteria</taxon>
        <taxon>Pseudomonadati</taxon>
        <taxon>Bacteroidota</taxon>
        <taxon>Chitinophagia</taxon>
        <taxon>Chitinophagales</taxon>
        <taxon>Chitinophagaceae</taxon>
        <taxon>Chitinophaga</taxon>
    </lineage>
</organism>
<keyword evidence="4 5" id="KW-0720">Serine protease</keyword>
<evidence type="ECO:0000259" key="8">
    <source>
        <dbReference type="Pfam" id="PF00082"/>
    </source>
</evidence>
<reference evidence="9 10" key="1">
    <citation type="submission" date="2024-06" db="EMBL/GenBank/DDBJ databases">
        <title>Chitinophaga defluvii sp. nov., isolated from municipal sewage.</title>
        <authorList>
            <person name="Zhang L."/>
        </authorList>
    </citation>
    <scope>NUCLEOTIDE SEQUENCE [LARGE SCALE GENOMIC DNA]</scope>
    <source>
        <strain evidence="9 10">H8</strain>
    </source>
</reference>
<dbReference type="InterPro" id="IPR023828">
    <property type="entry name" value="Peptidase_S8_Ser-AS"/>
</dbReference>
<dbReference type="InterPro" id="IPR000209">
    <property type="entry name" value="Peptidase_S8/S53_dom"/>
</dbReference>
<keyword evidence="3 5" id="KW-0378">Hydrolase</keyword>
<evidence type="ECO:0000256" key="4">
    <source>
        <dbReference type="ARBA" id="ARBA00022825"/>
    </source>
</evidence>
<dbReference type="CDD" id="cd07483">
    <property type="entry name" value="Peptidases_S8_Subtilisin_Novo-like"/>
    <property type="match status" value="1"/>
</dbReference>
<protein>
    <submittedName>
        <fullName evidence="9">S8 family peptidase</fullName>
        <ecNumber evidence="9">3.4.-.-</ecNumber>
    </submittedName>
</protein>
<dbReference type="EMBL" id="JBEXAC010000002">
    <property type="protein sequence ID" value="MET7000119.1"/>
    <property type="molecule type" value="Genomic_DNA"/>
</dbReference>
<evidence type="ECO:0000256" key="6">
    <source>
        <dbReference type="SAM" id="Coils"/>
    </source>
</evidence>
<proteinExistence type="inferred from homology"/>
<keyword evidence="7" id="KW-0732">Signal</keyword>
<dbReference type="PROSITE" id="PS00137">
    <property type="entry name" value="SUBTILASE_HIS"/>
    <property type="match status" value="1"/>
</dbReference>
<gene>
    <name evidence="9" type="ORF">ABR189_22200</name>
</gene>
<feature type="active site" description="Charge relay system" evidence="5">
    <location>
        <position position="65"/>
    </location>
</feature>
<keyword evidence="2 5" id="KW-0645">Protease</keyword>
<feature type="active site" description="Charge relay system" evidence="5">
    <location>
        <position position="448"/>
    </location>
</feature>
<dbReference type="GO" id="GO:0016787">
    <property type="term" value="F:hydrolase activity"/>
    <property type="evidence" value="ECO:0007669"/>
    <property type="project" value="UniProtKB-KW"/>
</dbReference>
<name>A0ABV2TAS1_9BACT</name>
<dbReference type="RefSeq" id="WP_354662679.1">
    <property type="nucleotide sequence ID" value="NZ_JBEXAC010000002.1"/>
</dbReference>